<evidence type="ECO:0000313" key="2">
    <source>
        <dbReference type="EMBL" id="OGE25399.1"/>
    </source>
</evidence>
<organism evidence="2 3">
    <name type="scientific">Candidatus Daviesbacteria bacterium RIFCSPHIGHO2_02_FULL_39_12</name>
    <dbReference type="NCBI Taxonomy" id="1797770"/>
    <lineage>
        <taxon>Bacteria</taxon>
        <taxon>Candidatus Daviesiibacteriota</taxon>
    </lineage>
</organism>
<dbReference type="Gene3D" id="3.40.50.1010">
    <property type="entry name" value="5'-nuclease"/>
    <property type="match status" value="1"/>
</dbReference>
<dbReference type="PANTHER" id="PTHR42188:SF1">
    <property type="entry name" value="23S RRNA-SPECIFIC ENDONUCLEASE VAPC20"/>
    <property type="match status" value="1"/>
</dbReference>
<sequence length="130" mass="15106">MNIFADASAFISFYDPRDSNHLRAKKLAAKFFRNPILVSNFVFAETVTIISQRVDKENSILAGEYIKKKFSVVKLTEEVEDLAWEIFKKQTSKNISFVDCTTFALYEKGLFDKAFTFDRDFKKNRVPILE</sequence>
<dbReference type="SUPFAM" id="SSF88723">
    <property type="entry name" value="PIN domain-like"/>
    <property type="match status" value="1"/>
</dbReference>
<dbReference type="GO" id="GO:0004521">
    <property type="term" value="F:RNA endonuclease activity"/>
    <property type="evidence" value="ECO:0007669"/>
    <property type="project" value="InterPro"/>
</dbReference>
<feature type="domain" description="PIN" evidence="1">
    <location>
        <begin position="3"/>
        <end position="123"/>
    </location>
</feature>
<dbReference type="EMBL" id="MFCX01000026">
    <property type="protein sequence ID" value="OGE25399.1"/>
    <property type="molecule type" value="Genomic_DNA"/>
</dbReference>
<name>A0A1F5J9Y7_9BACT</name>
<gene>
    <name evidence="2" type="ORF">A3C26_02485</name>
</gene>
<dbReference type="GO" id="GO:0016075">
    <property type="term" value="P:rRNA catabolic process"/>
    <property type="evidence" value="ECO:0007669"/>
    <property type="project" value="TreeGrafter"/>
</dbReference>
<dbReference type="InterPro" id="IPR039018">
    <property type="entry name" value="VapC20-like"/>
</dbReference>
<protein>
    <recommendedName>
        <fullName evidence="1">PIN domain-containing protein</fullName>
    </recommendedName>
</protein>
<dbReference type="InterPro" id="IPR002716">
    <property type="entry name" value="PIN_dom"/>
</dbReference>
<reference evidence="2 3" key="1">
    <citation type="journal article" date="2016" name="Nat. Commun.">
        <title>Thousands of microbial genomes shed light on interconnected biogeochemical processes in an aquifer system.</title>
        <authorList>
            <person name="Anantharaman K."/>
            <person name="Brown C.T."/>
            <person name="Hug L.A."/>
            <person name="Sharon I."/>
            <person name="Castelle C.J."/>
            <person name="Probst A.J."/>
            <person name="Thomas B.C."/>
            <person name="Singh A."/>
            <person name="Wilkins M.J."/>
            <person name="Karaoz U."/>
            <person name="Brodie E.L."/>
            <person name="Williams K.H."/>
            <person name="Hubbard S.S."/>
            <person name="Banfield J.F."/>
        </authorList>
    </citation>
    <scope>NUCLEOTIDE SEQUENCE [LARGE SCALE GENOMIC DNA]</scope>
</reference>
<dbReference type="Proteomes" id="UP000177042">
    <property type="component" value="Unassembled WGS sequence"/>
</dbReference>
<evidence type="ECO:0000313" key="3">
    <source>
        <dbReference type="Proteomes" id="UP000177042"/>
    </source>
</evidence>
<dbReference type="InterPro" id="IPR029060">
    <property type="entry name" value="PIN-like_dom_sf"/>
</dbReference>
<dbReference type="AlphaFoldDB" id="A0A1F5J9Y7"/>
<evidence type="ECO:0000259" key="1">
    <source>
        <dbReference type="Pfam" id="PF01850"/>
    </source>
</evidence>
<proteinExistence type="predicted"/>
<accession>A0A1F5J9Y7</accession>
<dbReference type="Pfam" id="PF01850">
    <property type="entry name" value="PIN"/>
    <property type="match status" value="1"/>
</dbReference>
<dbReference type="PANTHER" id="PTHR42188">
    <property type="entry name" value="23S RRNA-SPECIFIC ENDONUCLEASE VAPC20"/>
    <property type="match status" value="1"/>
</dbReference>
<comment type="caution">
    <text evidence="2">The sequence shown here is derived from an EMBL/GenBank/DDBJ whole genome shotgun (WGS) entry which is preliminary data.</text>
</comment>